<evidence type="ECO:0000256" key="6">
    <source>
        <dbReference type="ARBA" id="ARBA00022722"/>
    </source>
</evidence>
<feature type="domain" description="Metallo-beta-lactamase" evidence="11">
    <location>
        <begin position="541"/>
        <end position="735"/>
    </location>
</feature>
<proteinExistence type="inferred from homology"/>
<evidence type="ECO:0000256" key="7">
    <source>
        <dbReference type="ARBA" id="ARBA00022723"/>
    </source>
</evidence>
<dbReference type="GO" id="GO:0005739">
    <property type="term" value="C:mitochondrion"/>
    <property type="evidence" value="ECO:0007669"/>
    <property type="project" value="TreeGrafter"/>
</dbReference>
<dbReference type="Pfam" id="PF23023">
    <property type="entry name" value="Anti-Pycsar_Apyc1"/>
    <property type="match status" value="1"/>
</dbReference>
<keyword evidence="7" id="KW-0479">Metal-binding</keyword>
<dbReference type="InterPro" id="IPR027794">
    <property type="entry name" value="tRNase_Z_dom"/>
</dbReference>
<protein>
    <recommendedName>
        <fullName evidence="4">ribonuclease Z</fullName>
        <ecNumber evidence="4">3.1.26.11</ecNumber>
    </recommendedName>
</protein>
<dbReference type="AlphaFoldDB" id="J9D1G0"/>
<keyword evidence="10" id="KW-0862">Zinc</keyword>
<dbReference type="SUPFAM" id="SSF56281">
    <property type="entry name" value="Metallo-hydrolase/oxidoreductase"/>
    <property type="match status" value="1"/>
</dbReference>
<dbReference type="Proteomes" id="UP000003163">
    <property type="component" value="Unassembled WGS sequence"/>
</dbReference>
<evidence type="ECO:0000256" key="1">
    <source>
        <dbReference type="ARBA" id="ARBA00000402"/>
    </source>
</evidence>
<evidence type="ECO:0000256" key="2">
    <source>
        <dbReference type="ARBA" id="ARBA00001947"/>
    </source>
</evidence>
<evidence type="ECO:0000259" key="11">
    <source>
        <dbReference type="SMART" id="SM00849"/>
    </source>
</evidence>
<keyword evidence="8" id="KW-0255">Endonuclease</keyword>
<name>J9D1G0_EDHAE</name>
<evidence type="ECO:0000256" key="5">
    <source>
        <dbReference type="ARBA" id="ARBA00022694"/>
    </source>
</evidence>
<reference evidence="13" key="2">
    <citation type="submission" date="2015-07" db="EMBL/GenBank/DDBJ databases">
        <title>Contrasting host-pathogen interactions and genome evolution in two generalist and specialist microsporidian pathogens of mosquitoes.</title>
        <authorList>
            <consortium name="The Broad Institute Genomics Platform"/>
            <consortium name="The Broad Institute Genome Sequencing Center for Infectious Disease"/>
            <person name="Cuomo C.A."/>
            <person name="Sanscrainte N.D."/>
            <person name="Goldberg J.M."/>
            <person name="Heiman D."/>
            <person name="Young S."/>
            <person name="Zeng Q."/>
            <person name="Becnel J.J."/>
            <person name="Birren B.W."/>
        </authorList>
    </citation>
    <scope>NUCLEOTIDE SEQUENCE [LARGE SCALE GENOMIC DNA]</scope>
    <source>
        <strain evidence="13">USNM 41457</strain>
    </source>
</reference>
<dbReference type="GO" id="GO:1990180">
    <property type="term" value="P:mitochondrial tRNA 3'-end processing"/>
    <property type="evidence" value="ECO:0007669"/>
    <property type="project" value="TreeGrafter"/>
</dbReference>
<evidence type="ECO:0000256" key="8">
    <source>
        <dbReference type="ARBA" id="ARBA00022759"/>
    </source>
</evidence>
<dbReference type="GO" id="GO:0046872">
    <property type="term" value="F:metal ion binding"/>
    <property type="evidence" value="ECO:0007669"/>
    <property type="project" value="UniProtKB-KW"/>
</dbReference>
<dbReference type="GO" id="GO:0042781">
    <property type="term" value="F:3'-tRNA processing endoribonuclease activity"/>
    <property type="evidence" value="ECO:0007669"/>
    <property type="project" value="UniProtKB-EC"/>
</dbReference>
<dbReference type="CDD" id="cd07718">
    <property type="entry name" value="RNaseZ_ELAC1_ELAC2-C-term-like_MBL-fold"/>
    <property type="match status" value="1"/>
</dbReference>
<dbReference type="PANTHER" id="PTHR12553:SF49">
    <property type="entry name" value="ZINC PHOSPHODIESTERASE ELAC PROTEIN 2"/>
    <property type="match status" value="1"/>
</dbReference>
<keyword evidence="5" id="KW-0819">tRNA processing</keyword>
<comment type="cofactor">
    <cofactor evidence="2">
        <name>Zn(2+)</name>
        <dbReference type="ChEBI" id="CHEBI:29105"/>
    </cofactor>
</comment>
<keyword evidence="6" id="KW-0540">Nuclease</keyword>
<dbReference type="HOGENOM" id="CLU_019521_0_0_1"/>
<accession>J9D1G0</accession>
<evidence type="ECO:0000256" key="10">
    <source>
        <dbReference type="ARBA" id="ARBA00022833"/>
    </source>
</evidence>
<evidence type="ECO:0000313" key="12">
    <source>
        <dbReference type="EMBL" id="EJW01671.1"/>
    </source>
</evidence>
<dbReference type="EMBL" id="AFBI03000122">
    <property type="protein sequence ID" value="EJW01671.1"/>
    <property type="molecule type" value="Genomic_DNA"/>
</dbReference>
<dbReference type="PANTHER" id="PTHR12553">
    <property type="entry name" value="ZINC PHOSPHODIESTERASE ELAC PROTEIN 2"/>
    <property type="match status" value="1"/>
</dbReference>
<comment type="catalytic activity">
    <reaction evidence="1">
        <text>Endonucleolytic cleavage of RNA, removing extra 3' nucleotides from tRNA precursor, generating 3' termini of tRNAs. A 3'-hydroxy group is left at the tRNA terminus and a 5'-phosphoryl group is left at the trailer molecule.</text>
        <dbReference type="EC" id="3.1.26.11"/>
    </reaction>
</comment>
<dbReference type="InterPro" id="IPR047151">
    <property type="entry name" value="RNZ2-like"/>
</dbReference>
<dbReference type="OrthoDB" id="527344at2759"/>
<dbReference type="InParanoid" id="J9D1G0"/>
<dbReference type="Pfam" id="PF13691">
    <property type="entry name" value="Lactamase_B_4"/>
    <property type="match status" value="1"/>
</dbReference>
<sequence>MTFHFHYLSTRSGKCLKLLFDNKAYLFNCFEGYQRYTIECKLKLNRIDTFFLPTRTSIIPFIGAYLTLGDAGKENISVISKDQELFKYIKYFAYRPSLNLLFHDNSYEDECLKAEVIYHMNIGHVILDIKPIRGKFDRERAENLKIPRKFWNRICNEETITFENKEYSHEIFLSKKIFFEKIAIVFDSPSYDGIADLFKYKDIDIFILFNRNMLDIFCENFFGKKIFILDDSKNIEFVSMYKIQKSLNKINKNFYFASSIDPVDPQKKSEENKQEIFELKHSNASAFENNKILNGNEDITISVDADNNKPSESSKKITNNNIQLQYLKNKQSNTQSSFKNTKVEKTVFLESDKPITTTFLFNKSDESNILDQTIEKDNDKFEDLSKNHCNHKALLKNEQSKTEKSGLCYLTDKHCKKYKYITEEKIIKPNDNNMIDHSNKSENKHQMEFKNKELYLESQETAVKIEKPAHLQKNNIYNVVSQDMISVNKKSKKIEHIKSNIEKIYDICTDVCNKEISENTTDDCSVIFLGTGAAIPSMYRNVSSILVQYKETCVLLDCGEDTLYNIHRLFRSFDVLKKIDTIFISHSHADHHLGLISTTKEILKYRKHVNIIGPKHIGGFIRQYVSTGVVFHNTTIFKWPAKLTKFYKSDIAENTYVFDLGYKITICPVTHCSDSCGVRIDFPTKSISYSGDCEPSRLFAIVSEKVDLMIHEATFTDDLKYNAKKTKHSTVSDAIHIYECSRAKQLILTHFSQRYPKFEDICDHLCAYDFYCYDFKPVNKICLSNISGDSKS</sequence>
<dbReference type="InterPro" id="IPR036866">
    <property type="entry name" value="RibonucZ/Hydroxyglut_hydro"/>
</dbReference>
<reference evidence="12 13" key="1">
    <citation type="submission" date="2011-08" db="EMBL/GenBank/DDBJ databases">
        <authorList>
            <person name="Liu Z.J."/>
            <person name="Shi F.L."/>
            <person name="Lu J.Q."/>
            <person name="Li M."/>
            <person name="Wang Z.L."/>
        </authorList>
    </citation>
    <scope>NUCLEOTIDE SEQUENCE [LARGE SCALE GENOMIC DNA]</scope>
    <source>
        <strain evidence="12 13">USNM 41457</strain>
    </source>
</reference>
<keyword evidence="9" id="KW-0378">Hydrolase</keyword>
<organism evidence="12 13">
    <name type="scientific">Edhazardia aedis (strain USNM 41457)</name>
    <name type="common">Microsporidian parasite</name>
    <dbReference type="NCBI Taxonomy" id="1003232"/>
    <lineage>
        <taxon>Eukaryota</taxon>
        <taxon>Fungi</taxon>
        <taxon>Fungi incertae sedis</taxon>
        <taxon>Microsporidia</taxon>
        <taxon>Edhazardia</taxon>
    </lineage>
</organism>
<dbReference type="SMART" id="SM00849">
    <property type="entry name" value="Lactamase_B"/>
    <property type="match status" value="1"/>
</dbReference>
<dbReference type="VEuPathDB" id="MicrosporidiaDB:EDEG_03783"/>
<dbReference type="InterPro" id="IPR001279">
    <property type="entry name" value="Metallo-B-lactamas"/>
</dbReference>
<evidence type="ECO:0000256" key="3">
    <source>
        <dbReference type="ARBA" id="ARBA00007823"/>
    </source>
</evidence>
<comment type="similarity">
    <text evidence="3">Belongs to the RNase Z family.</text>
</comment>
<comment type="caution">
    <text evidence="12">The sequence shown here is derived from an EMBL/GenBank/DDBJ whole genome shotgun (WGS) entry which is preliminary data.</text>
</comment>
<evidence type="ECO:0000313" key="13">
    <source>
        <dbReference type="Proteomes" id="UP000003163"/>
    </source>
</evidence>
<evidence type="ECO:0000256" key="9">
    <source>
        <dbReference type="ARBA" id="ARBA00022801"/>
    </source>
</evidence>
<dbReference type="Gene3D" id="3.60.15.10">
    <property type="entry name" value="Ribonuclease Z/Hydroxyacylglutathione hydrolase-like"/>
    <property type="match status" value="2"/>
</dbReference>
<dbReference type="STRING" id="1003232.J9D1G0"/>
<dbReference type="EC" id="3.1.26.11" evidence="4"/>
<keyword evidence="13" id="KW-1185">Reference proteome</keyword>
<evidence type="ECO:0000256" key="4">
    <source>
        <dbReference type="ARBA" id="ARBA00012477"/>
    </source>
</evidence>
<gene>
    <name evidence="12" type="ORF">EDEG_03783</name>
</gene>